<reference evidence="8 9" key="1">
    <citation type="journal article" date="2016" name="Genome Biol. Evol.">
        <title>Draft genome sequence of an aflatoxigenic Aspergillus species, A. bombycis.</title>
        <authorList>
            <person name="Moore G.G."/>
            <person name="Mack B.M."/>
            <person name="Beltz S.B."/>
            <person name="Gilbert M.K."/>
        </authorList>
    </citation>
    <scope>NUCLEOTIDE SEQUENCE [LARGE SCALE GENOMIC DNA]</scope>
    <source>
        <strain evidence="9">NRRL 26010</strain>
    </source>
</reference>
<dbReference type="SUPFAM" id="SSF54160">
    <property type="entry name" value="Chromo domain-like"/>
    <property type="match status" value="1"/>
</dbReference>
<dbReference type="GeneID" id="34453895"/>
<dbReference type="InterPro" id="IPR001584">
    <property type="entry name" value="Integrase_cat-core"/>
</dbReference>
<dbReference type="PROSITE" id="PS50013">
    <property type="entry name" value="CHROMO_2"/>
    <property type="match status" value="1"/>
</dbReference>
<dbReference type="CDD" id="cd00024">
    <property type="entry name" value="CD_CSD"/>
    <property type="match status" value="1"/>
</dbReference>
<dbReference type="RefSeq" id="XP_022384687.1">
    <property type="nucleotide sequence ID" value="XM_022537633.1"/>
</dbReference>
<gene>
    <name evidence="8" type="ORF">ABOM_010505</name>
</gene>
<dbReference type="Pfam" id="PF00385">
    <property type="entry name" value="Chromo"/>
    <property type="match status" value="1"/>
</dbReference>
<dbReference type="GO" id="GO:0015074">
    <property type="term" value="P:DNA integration"/>
    <property type="evidence" value="ECO:0007669"/>
    <property type="project" value="InterPro"/>
</dbReference>
<dbReference type="Pfam" id="PF24626">
    <property type="entry name" value="SH3_Tf2-1"/>
    <property type="match status" value="1"/>
</dbReference>
<dbReference type="InterPro" id="IPR036397">
    <property type="entry name" value="RNaseH_sf"/>
</dbReference>
<keyword evidence="9" id="KW-1185">Reference proteome</keyword>
<dbReference type="STRING" id="109264.A0A1F7ZND9"/>
<dbReference type="AlphaFoldDB" id="A0A1F7ZND9"/>
<evidence type="ECO:0000313" key="8">
    <source>
        <dbReference type="EMBL" id="OGM40970.1"/>
    </source>
</evidence>
<dbReference type="GO" id="GO:0005634">
    <property type="term" value="C:nucleus"/>
    <property type="evidence" value="ECO:0007669"/>
    <property type="project" value="UniProtKB-SubCell"/>
</dbReference>
<evidence type="ECO:0000256" key="1">
    <source>
        <dbReference type="ARBA" id="ARBA00004123"/>
    </source>
</evidence>
<dbReference type="InterPro" id="IPR023780">
    <property type="entry name" value="Chromo_domain"/>
</dbReference>
<keyword evidence="3" id="KW-0694">RNA-binding</keyword>
<dbReference type="PANTHER" id="PTHR37984">
    <property type="entry name" value="PROTEIN CBG26694"/>
    <property type="match status" value="1"/>
</dbReference>
<evidence type="ECO:0000256" key="5">
    <source>
        <dbReference type="SAM" id="MobiDB-lite"/>
    </source>
</evidence>
<dbReference type="InterPro" id="IPR000953">
    <property type="entry name" value="Chromo/chromo_shadow_dom"/>
</dbReference>
<feature type="domain" description="Chromo" evidence="6">
    <location>
        <begin position="241"/>
        <end position="293"/>
    </location>
</feature>
<proteinExistence type="predicted"/>
<protein>
    <submittedName>
        <fullName evidence="8">Uncharacterized protein</fullName>
    </submittedName>
</protein>
<dbReference type="OrthoDB" id="4504104at2759"/>
<feature type="region of interest" description="Disordered" evidence="5">
    <location>
        <begin position="215"/>
        <end position="234"/>
    </location>
</feature>
<evidence type="ECO:0000259" key="6">
    <source>
        <dbReference type="PROSITE" id="PS50013"/>
    </source>
</evidence>
<sequence>MPQNFISDRDARFMSEFWKGMFKQLGALWIYTTAWHPQSDGQSERTIQTVEIILRHYFTKEPVETENWEEILGPIQASLNSTIKPATGSSAHKLIYGINLRTPWKMLRQVFQQDFTSRLDAEQELGWAAFQMKQYYDRNRVPIEFEIGDEVFLKLHQGYKLPANKRVSKKFSRQLAGPFMVLRRIGDLVYELDLPSTWKVNPVISVIHLEKGTTDKDPFGRAPSKPPPVLEERFPDDTNRFEVEAVLDKRVNLVGRSRKPVVKYLVRWVGWPPAYDTWEPPENMVGAEEAIEE</sequence>
<dbReference type="GO" id="GO:0006338">
    <property type="term" value="P:chromatin remodeling"/>
    <property type="evidence" value="ECO:0007669"/>
    <property type="project" value="UniProtKB-ARBA"/>
</dbReference>
<dbReference type="SUPFAM" id="SSF53098">
    <property type="entry name" value="Ribonuclease H-like"/>
    <property type="match status" value="1"/>
</dbReference>
<dbReference type="PROSITE" id="PS50994">
    <property type="entry name" value="INTEGRASE"/>
    <property type="match status" value="1"/>
</dbReference>
<dbReference type="PANTHER" id="PTHR37984:SF5">
    <property type="entry name" value="PROTEIN NYNRIN-LIKE"/>
    <property type="match status" value="1"/>
</dbReference>
<evidence type="ECO:0000259" key="7">
    <source>
        <dbReference type="PROSITE" id="PS50994"/>
    </source>
</evidence>
<dbReference type="InterPro" id="IPR012337">
    <property type="entry name" value="RNaseH-like_sf"/>
</dbReference>
<dbReference type="Gene3D" id="3.30.420.10">
    <property type="entry name" value="Ribonuclease H-like superfamily/Ribonuclease H"/>
    <property type="match status" value="1"/>
</dbReference>
<accession>A0A1F7ZND9</accession>
<dbReference type="SMART" id="SM00298">
    <property type="entry name" value="CHROMO"/>
    <property type="match status" value="1"/>
</dbReference>
<evidence type="ECO:0000256" key="2">
    <source>
        <dbReference type="ARBA" id="ARBA00011353"/>
    </source>
</evidence>
<evidence type="ECO:0000313" key="9">
    <source>
        <dbReference type="Proteomes" id="UP000179179"/>
    </source>
</evidence>
<comment type="subunit">
    <text evidence="2">Component of the NuA4 histone acetyltransferase complex.</text>
</comment>
<dbReference type="GO" id="GO:0003723">
    <property type="term" value="F:RNA binding"/>
    <property type="evidence" value="ECO:0007669"/>
    <property type="project" value="UniProtKB-KW"/>
</dbReference>
<dbReference type="Proteomes" id="UP000179179">
    <property type="component" value="Unassembled WGS sequence"/>
</dbReference>
<dbReference type="InterPro" id="IPR016197">
    <property type="entry name" value="Chromo-like_dom_sf"/>
</dbReference>
<organism evidence="8 9">
    <name type="scientific">Aspergillus bombycis</name>
    <dbReference type="NCBI Taxonomy" id="109264"/>
    <lineage>
        <taxon>Eukaryota</taxon>
        <taxon>Fungi</taxon>
        <taxon>Dikarya</taxon>
        <taxon>Ascomycota</taxon>
        <taxon>Pezizomycotina</taxon>
        <taxon>Eurotiomycetes</taxon>
        <taxon>Eurotiomycetidae</taxon>
        <taxon>Eurotiales</taxon>
        <taxon>Aspergillaceae</taxon>
        <taxon>Aspergillus</taxon>
    </lineage>
</organism>
<dbReference type="Gene3D" id="2.40.50.40">
    <property type="match status" value="1"/>
</dbReference>
<dbReference type="InterPro" id="IPR023779">
    <property type="entry name" value="Chromodomain_CS"/>
</dbReference>
<evidence type="ECO:0000256" key="3">
    <source>
        <dbReference type="ARBA" id="ARBA00022884"/>
    </source>
</evidence>
<dbReference type="InterPro" id="IPR056924">
    <property type="entry name" value="SH3_Tf2-1"/>
</dbReference>
<comment type="caution">
    <text evidence="8">The sequence shown here is derived from an EMBL/GenBank/DDBJ whole genome shotgun (WGS) entry which is preliminary data.</text>
</comment>
<comment type="subcellular location">
    <subcellularLocation>
        <location evidence="1">Nucleus</location>
    </subcellularLocation>
</comment>
<dbReference type="InterPro" id="IPR050951">
    <property type="entry name" value="Retrovirus_Pol_polyprotein"/>
</dbReference>
<keyword evidence="4" id="KW-0539">Nucleus</keyword>
<dbReference type="EMBL" id="LYCR01000125">
    <property type="protein sequence ID" value="OGM40970.1"/>
    <property type="molecule type" value="Genomic_DNA"/>
</dbReference>
<feature type="domain" description="Integrase catalytic" evidence="7">
    <location>
        <begin position="1"/>
        <end position="111"/>
    </location>
</feature>
<evidence type="ECO:0000256" key="4">
    <source>
        <dbReference type="ARBA" id="ARBA00023242"/>
    </source>
</evidence>
<name>A0A1F7ZND9_9EURO</name>
<dbReference type="PROSITE" id="PS00598">
    <property type="entry name" value="CHROMO_1"/>
    <property type="match status" value="1"/>
</dbReference>